<dbReference type="Proteomes" id="UP000610611">
    <property type="component" value="Unassembled WGS sequence"/>
</dbReference>
<sequence>MPDNQDGPSSTGPTDAEILDRIAPHLSRSARFGDVQARPEYAPNAVVADYDLGYFPSGVTRAYLRIRWFETDDFSIHYSEQYRTGNSWECRWDRHPNDHNARDHFHPPPDAPTPGEDEDYPDEWQDVLATVLTRLDERIEAFWSE</sequence>
<dbReference type="RefSeq" id="WP_170084436.1">
    <property type="nucleotide sequence ID" value="NZ_WOWB01000005.1"/>
</dbReference>
<reference evidence="2" key="1">
    <citation type="submission" date="2019-12" db="EMBL/GenBank/DDBJ databases">
        <title>The whole-genome sequencing of Haloarcula japonica strain pws8.</title>
        <authorList>
            <person name="Verma D.K."/>
            <person name="Gopal K."/>
            <person name="Prasad E.S."/>
        </authorList>
    </citation>
    <scope>NUCLEOTIDE SEQUENCE</scope>
    <source>
        <strain evidence="2">Pws8</strain>
    </source>
</reference>
<protein>
    <submittedName>
        <fullName evidence="2">Uncharacterized protein</fullName>
    </submittedName>
</protein>
<evidence type="ECO:0000313" key="3">
    <source>
        <dbReference type="Proteomes" id="UP000610611"/>
    </source>
</evidence>
<dbReference type="AlphaFoldDB" id="A0A847UAA4"/>
<name>A0A847UAA4_9EURY</name>
<evidence type="ECO:0000313" key="2">
    <source>
        <dbReference type="EMBL" id="NLV08154.1"/>
    </source>
</evidence>
<feature type="region of interest" description="Disordered" evidence="1">
    <location>
        <begin position="97"/>
        <end position="120"/>
    </location>
</feature>
<feature type="compositionally biased region" description="Basic and acidic residues" evidence="1">
    <location>
        <begin position="97"/>
        <end position="107"/>
    </location>
</feature>
<comment type="caution">
    <text evidence="2">The sequence shown here is derived from an EMBL/GenBank/DDBJ whole genome shotgun (WGS) entry which is preliminary data.</text>
</comment>
<evidence type="ECO:0000256" key="1">
    <source>
        <dbReference type="SAM" id="MobiDB-lite"/>
    </source>
</evidence>
<dbReference type="InterPro" id="IPR045397">
    <property type="entry name" value="TumE-like"/>
</dbReference>
<accession>A0A847UAA4</accession>
<dbReference type="Pfam" id="PF20126">
    <property type="entry name" value="TumE"/>
    <property type="match status" value="1"/>
</dbReference>
<dbReference type="EMBL" id="WOWB01000005">
    <property type="protein sequence ID" value="NLV08154.1"/>
    <property type="molecule type" value="Genomic_DNA"/>
</dbReference>
<proteinExistence type="predicted"/>
<organism evidence="2 3">
    <name type="scientific">Haloarcula rubripromontorii</name>
    <dbReference type="NCBI Taxonomy" id="1705562"/>
    <lineage>
        <taxon>Archaea</taxon>
        <taxon>Methanobacteriati</taxon>
        <taxon>Methanobacteriota</taxon>
        <taxon>Stenosarchaea group</taxon>
        <taxon>Halobacteria</taxon>
        <taxon>Halobacteriales</taxon>
        <taxon>Haloarculaceae</taxon>
        <taxon>Haloarcula</taxon>
    </lineage>
</organism>
<gene>
    <name evidence="2" type="ORF">GOC83_18680</name>
</gene>